<dbReference type="InterPro" id="IPR050166">
    <property type="entry name" value="ABC_transporter_ATP-bind"/>
</dbReference>
<dbReference type="GO" id="GO:0016887">
    <property type="term" value="F:ATP hydrolysis activity"/>
    <property type="evidence" value="ECO:0007669"/>
    <property type="project" value="InterPro"/>
</dbReference>
<organism evidence="6 7">
    <name type="scientific">Pelagovum pacificum</name>
    <dbReference type="NCBI Taxonomy" id="2588711"/>
    <lineage>
        <taxon>Bacteria</taxon>
        <taxon>Pseudomonadati</taxon>
        <taxon>Pseudomonadota</taxon>
        <taxon>Alphaproteobacteria</taxon>
        <taxon>Rhodobacterales</taxon>
        <taxon>Paracoccaceae</taxon>
        <taxon>Pelagovum</taxon>
    </lineage>
</organism>
<name>A0A5C5G955_9RHOB</name>
<gene>
    <name evidence="6" type="ORF">FHY64_14610</name>
</gene>
<dbReference type="InterPro" id="IPR003593">
    <property type="entry name" value="AAA+_ATPase"/>
</dbReference>
<dbReference type="PANTHER" id="PTHR42788:SF19">
    <property type="entry name" value="ALIPHATIC SULFONATES IMPORT ATP-BINDING PROTEIN SSUB 2"/>
    <property type="match status" value="1"/>
</dbReference>
<keyword evidence="3" id="KW-0547">Nucleotide-binding</keyword>
<evidence type="ECO:0000256" key="3">
    <source>
        <dbReference type="ARBA" id="ARBA00022741"/>
    </source>
</evidence>
<comment type="caution">
    <text evidence="6">The sequence shown here is derived from an EMBL/GenBank/DDBJ whole genome shotgun (WGS) entry which is preliminary data.</text>
</comment>
<dbReference type="SUPFAM" id="SSF52540">
    <property type="entry name" value="P-loop containing nucleoside triphosphate hydrolases"/>
    <property type="match status" value="1"/>
</dbReference>
<keyword evidence="7" id="KW-1185">Reference proteome</keyword>
<evidence type="ECO:0000313" key="7">
    <source>
        <dbReference type="Proteomes" id="UP000314011"/>
    </source>
</evidence>
<dbReference type="EMBL" id="VFFF01000002">
    <property type="protein sequence ID" value="TNY31256.1"/>
    <property type="molecule type" value="Genomic_DNA"/>
</dbReference>
<evidence type="ECO:0000256" key="4">
    <source>
        <dbReference type="ARBA" id="ARBA00022840"/>
    </source>
</evidence>
<dbReference type="Proteomes" id="UP000314011">
    <property type="component" value="Unassembled WGS sequence"/>
</dbReference>
<dbReference type="PANTHER" id="PTHR42788">
    <property type="entry name" value="TAURINE IMPORT ATP-BINDING PROTEIN-RELATED"/>
    <property type="match status" value="1"/>
</dbReference>
<keyword evidence="2" id="KW-0813">Transport</keyword>
<dbReference type="SMART" id="SM00382">
    <property type="entry name" value="AAA"/>
    <property type="match status" value="1"/>
</dbReference>
<keyword evidence="4 6" id="KW-0067">ATP-binding</keyword>
<dbReference type="InterPro" id="IPR017871">
    <property type="entry name" value="ABC_transporter-like_CS"/>
</dbReference>
<sequence>MASGAALTIEIREKRFDVLPEPLFADFELEIAPSSVVALLGPSGIGKSTLLRMVAGVDTDFTGRITLDGVEAAAAAPPGFVFQDPRLLPWLDAVGNIRAAGPSVTETHARELLADMGLSGFEGALPHELSGGMQRRVGVARALAAEPGLLLLDEPFVSLDEALVQELQTLVLNVIDRRRPTVLLVSHAATDAARLGDRVVILSRDGIAADITPDVPRSERSAEDRARIAQDLAQRMEALR</sequence>
<dbReference type="AlphaFoldDB" id="A0A5C5G955"/>
<feature type="domain" description="ABC transporter" evidence="5">
    <location>
        <begin position="9"/>
        <end position="229"/>
    </location>
</feature>
<dbReference type="RefSeq" id="WP_140196092.1">
    <property type="nucleotide sequence ID" value="NZ_CP065915.1"/>
</dbReference>
<evidence type="ECO:0000313" key="6">
    <source>
        <dbReference type="EMBL" id="TNY31256.1"/>
    </source>
</evidence>
<protein>
    <submittedName>
        <fullName evidence="6">ABC transporter ATP-binding protein</fullName>
    </submittedName>
</protein>
<dbReference type="GO" id="GO:0005524">
    <property type="term" value="F:ATP binding"/>
    <property type="evidence" value="ECO:0007669"/>
    <property type="project" value="UniProtKB-KW"/>
</dbReference>
<comment type="similarity">
    <text evidence="1">Belongs to the ABC transporter superfamily.</text>
</comment>
<dbReference type="InterPro" id="IPR027417">
    <property type="entry name" value="P-loop_NTPase"/>
</dbReference>
<evidence type="ECO:0000256" key="2">
    <source>
        <dbReference type="ARBA" id="ARBA00022448"/>
    </source>
</evidence>
<dbReference type="OrthoDB" id="9802264at2"/>
<dbReference type="InterPro" id="IPR003439">
    <property type="entry name" value="ABC_transporter-like_ATP-bd"/>
</dbReference>
<accession>A0A5C5G955</accession>
<dbReference type="Pfam" id="PF00005">
    <property type="entry name" value="ABC_tran"/>
    <property type="match status" value="1"/>
</dbReference>
<evidence type="ECO:0000256" key="1">
    <source>
        <dbReference type="ARBA" id="ARBA00005417"/>
    </source>
</evidence>
<reference evidence="6 7" key="1">
    <citation type="submission" date="2019-06" db="EMBL/GenBank/DDBJ databases">
        <title>Genome of new Rhodobacteraceae sp. SM1903.</title>
        <authorList>
            <person name="Ren X."/>
        </authorList>
    </citation>
    <scope>NUCLEOTIDE SEQUENCE [LARGE SCALE GENOMIC DNA]</scope>
    <source>
        <strain evidence="6 7">SM1903</strain>
    </source>
</reference>
<evidence type="ECO:0000259" key="5">
    <source>
        <dbReference type="PROSITE" id="PS50893"/>
    </source>
</evidence>
<dbReference type="PROSITE" id="PS50893">
    <property type="entry name" value="ABC_TRANSPORTER_2"/>
    <property type="match status" value="1"/>
</dbReference>
<proteinExistence type="inferred from homology"/>
<dbReference type="PROSITE" id="PS00211">
    <property type="entry name" value="ABC_TRANSPORTER_1"/>
    <property type="match status" value="1"/>
</dbReference>
<dbReference type="Gene3D" id="3.40.50.300">
    <property type="entry name" value="P-loop containing nucleotide triphosphate hydrolases"/>
    <property type="match status" value="1"/>
</dbReference>